<evidence type="ECO:0008006" key="3">
    <source>
        <dbReference type="Google" id="ProtNLM"/>
    </source>
</evidence>
<feature type="compositionally biased region" description="Basic and acidic residues" evidence="1">
    <location>
        <begin position="187"/>
        <end position="197"/>
    </location>
</feature>
<dbReference type="Pfam" id="PF05517">
    <property type="entry name" value="p25-alpha"/>
    <property type="match status" value="1"/>
</dbReference>
<protein>
    <recommendedName>
        <fullName evidence="3">Tubulin polymerization-promoting protein family member 3</fullName>
    </recommendedName>
</protein>
<proteinExistence type="predicted"/>
<dbReference type="GO" id="GO:0015631">
    <property type="term" value="F:tubulin binding"/>
    <property type="evidence" value="ECO:0007669"/>
    <property type="project" value="InterPro"/>
</dbReference>
<dbReference type="GO" id="GO:0046785">
    <property type="term" value="P:microtubule polymerization"/>
    <property type="evidence" value="ECO:0007669"/>
    <property type="project" value="InterPro"/>
</dbReference>
<accession>A0A0B6ZY72</accession>
<dbReference type="PANTHER" id="PTHR12932:SF9">
    <property type="entry name" value="TUBULIN POLYMERIZATION-PROMOTING PROTEIN HOMOLOG"/>
    <property type="match status" value="1"/>
</dbReference>
<dbReference type="PANTHER" id="PTHR12932">
    <property type="entry name" value="P25 ALPHA-RELATED"/>
    <property type="match status" value="1"/>
</dbReference>
<reference evidence="2" key="1">
    <citation type="submission" date="2014-12" db="EMBL/GenBank/DDBJ databases">
        <title>Insight into the proteome of Arion vulgaris.</title>
        <authorList>
            <person name="Aradska J."/>
            <person name="Bulat T."/>
            <person name="Smidak R."/>
            <person name="Sarate P."/>
            <person name="Gangsoo J."/>
            <person name="Sialana F."/>
            <person name="Bilban M."/>
            <person name="Lubec G."/>
        </authorList>
    </citation>
    <scope>NUCLEOTIDE SEQUENCE</scope>
    <source>
        <tissue evidence="2">Skin</tissue>
    </source>
</reference>
<dbReference type="EMBL" id="HACG01025845">
    <property type="protein sequence ID" value="CEK72710.1"/>
    <property type="molecule type" value="Transcribed_RNA"/>
</dbReference>
<dbReference type="GO" id="GO:0032273">
    <property type="term" value="P:positive regulation of protein polymerization"/>
    <property type="evidence" value="ECO:0007669"/>
    <property type="project" value="TreeGrafter"/>
</dbReference>
<dbReference type="InterPro" id="IPR008907">
    <property type="entry name" value="TPP/p25"/>
</dbReference>
<dbReference type="GO" id="GO:0001578">
    <property type="term" value="P:microtubule bundle formation"/>
    <property type="evidence" value="ECO:0007669"/>
    <property type="project" value="TreeGrafter"/>
</dbReference>
<organism evidence="2">
    <name type="scientific">Arion vulgaris</name>
    <dbReference type="NCBI Taxonomy" id="1028688"/>
    <lineage>
        <taxon>Eukaryota</taxon>
        <taxon>Metazoa</taxon>
        <taxon>Spiralia</taxon>
        <taxon>Lophotrochozoa</taxon>
        <taxon>Mollusca</taxon>
        <taxon>Gastropoda</taxon>
        <taxon>Heterobranchia</taxon>
        <taxon>Euthyneura</taxon>
        <taxon>Panpulmonata</taxon>
        <taxon>Eupulmonata</taxon>
        <taxon>Stylommatophora</taxon>
        <taxon>Helicina</taxon>
        <taxon>Arionoidea</taxon>
        <taxon>Arionidae</taxon>
        <taxon>Arion</taxon>
    </lineage>
</organism>
<evidence type="ECO:0000256" key="1">
    <source>
        <dbReference type="SAM" id="MobiDB-lite"/>
    </source>
</evidence>
<dbReference type="AlphaFoldDB" id="A0A0B6ZY72"/>
<feature type="region of interest" description="Disordered" evidence="1">
    <location>
        <begin position="184"/>
        <end position="233"/>
    </location>
</feature>
<evidence type="ECO:0000313" key="2">
    <source>
        <dbReference type="EMBL" id="CEK72710.1"/>
    </source>
</evidence>
<dbReference type="GO" id="GO:0005874">
    <property type="term" value="C:microtubule"/>
    <property type="evidence" value="ECO:0007669"/>
    <property type="project" value="TreeGrafter"/>
</dbReference>
<feature type="non-terminal residue" evidence="2">
    <location>
        <position position="1"/>
    </location>
</feature>
<sequence>TKCVQIESIVSIVQHCRVDLIKLGPSFYVIYSLVASCFFQAMADSLNSKLTQAFKHYVEVSSVGQSLTEAAKKEIKDKGMNKLLKECCGDAVAKASEAQVFPKYCDKKTKKLHLDVFLGDFLTELAATVIQNKKKLPKRPDLADSEVIALAEELRDKIASKADAKPKEVKVDAVTARLTDTKGYTGSHKERFDDSGKGKGIAGRENLVDNTGYVTGYKASGSSDNKEEEGASK</sequence>
<gene>
    <name evidence="2" type="primary">ORF83605</name>
</gene>
<name>A0A0B6ZY72_9EUPU</name>
<feature type="compositionally biased region" description="Basic and acidic residues" evidence="1">
    <location>
        <begin position="224"/>
        <end position="233"/>
    </location>
</feature>